<evidence type="ECO:0000259" key="7">
    <source>
        <dbReference type="Pfam" id="PF03328"/>
    </source>
</evidence>
<feature type="binding site" evidence="5">
    <location>
        <position position="68"/>
    </location>
    <ligand>
        <name>substrate</name>
    </ligand>
</feature>
<sequence length="300" mass="32265">MSIRPRRSALYMPGANSRALDKARGLDADVLILDLEDSVAPTAKEAARETVCAMVAARAWPGRETVIRVNAPGTAWFDTDFKAACAAGPDAILIPKVETACTLFDIAIRLREADASPHMRIWAMIETPGAILRIAEITACAEDPATRLDCLVMGLNDLAKETRARLTPGREGMLSWLQTTLIAARAYGLDILDGVCNAIHDTEAFEAECRQGRDLGFDGKSLIHPAQIAPANTVFAPDPQEVAQARAIRDAFAQPENAGKGVIALEGRMVERLHARMAERVIALADAIAERATSMPQSGN</sequence>
<feature type="domain" description="HpcH/HpaI aldolase/citrate lyase" evidence="7">
    <location>
        <begin position="7"/>
        <end position="225"/>
    </location>
</feature>
<keyword evidence="11" id="KW-1185">Reference proteome</keyword>
<dbReference type="GO" id="GO:0008815">
    <property type="term" value="F:citrate (pro-3S)-lyase activity"/>
    <property type="evidence" value="ECO:0007669"/>
    <property type="project" value="UniProtKB-EC"/>
</dbReference>
<dbReference type="InterPro" id="IPR005000">
    <property type="entry name" value="Aldolase/citrate-lyase_domain"/>
</dbReference>
<dbReference type="Proteomes" id="UP000182800">
    <property type="component" value="Unassembled WGS sequence"/>
</dbReference>
<dbReference type="PANTHER" id="PTHR32308">
    <property type="entry name" value="LYASE BETA SUBUNIT, PUTATIVE (AFU_ORTHOLOGUE AFUA_4G13030)-RELATED"/>
    <property type="match status" value="1"/>
</dbReference>
<dbReference type="Gene3D" id="3.20.20.60">
    <property type="entry name" value="Phosphoenolpyruvate-binding domains"/>
    <property type="match status" value="1"/>
</dbReference>
<dbReference type="RefSeq" id="WP_074443805.1">
    <property type="nucleotide sequence ID" value="NZ_FMBM01000001.1"/>
</dbReference>
<feature type="binding site" evidence="5">
    <location>
        <position position="126"/>
    </location>
    <ligand>
        <name>substrate</name>
    </ligand>
</feature>
<comment type="similarity">
    <text evidence="2">Belongs to the HpcH/HpaI aldolase family.</text>
</comment>
<comment type="caution">
    <text evidence="8">The sequence shown here is derived from an EMBL/GenBank/DDBJ whole genome shotgun (WGS) entry which is preliminary data.</text>
</comment>
<dbReference type="Proteomes" id="UP000050497">
    <property type="component" value="Unassembled WGS sequence"/>
</dbReference>
<evidence type="ECO:0000313" key="11">
    <source>
        <dbReference type="Proteomes" id="UP000182800"/>
    </source>
</evidence>
<dbReference type="Pfam" id="PF03328">
    <property type="entry name" value="HpcH_HpaI"/>
    <property type="match status" value="1"/>
</dbReference>
<dbReference type="InterPro" id="IPR040442">
    <property type="entry name" value="Pyrv_kinase-like_dom_sf"/>
</dbReference>
<dbReference type="InterPro" id="IPR011206">
    <property type="entry name" value="Citrate_lyase_beta/mcl1/mcl2"/>
</dbReference>
<dbReference type="EMBL" id="FMBM01000001">
    <property type="protein sequence ID" value="SCC79544.1"/>
    <property type="molecule type" value="Genomic_DNA"/>
</dbReference>
<dbReference type="GO" id="GO:0006107">
    <property type="term" value="P:oxaloacetate metabolic process"/>
    <property type="evidence" value="ECO:0007669"/>
    <property type="project" value="TreeGrafter"/>
</dbReference>
<evidence type="ECO:0000313" key="9">
    <source>
        <dbReference type="EMBL" id="SCC79544.1"/>
    </source>
</evidence>
<dbReference type="PANTHER" id="PTHR32308:SF10">
    <property type="entry name" value="CITRATE LYASE SUBUNIT BETA"/>
    <property type="match status" value="1"/>
</dbReference>
<dbReference type="GO" id="GO:0000287">
    <property type="term" value="F:magnesium ion binding"/>
    <property type="evidence" value="ECO:0007669"/>
    <property type="project" value="TreeGrafter"/>
</dbReference>
<name>A0A0P8BMA9_9HYPH</name>
<gene>
    <name evidence="8" type="primary">citE</name>
    <name evidence="9" type="ORF">GA0071312_0967</name>
    <name evidence="8" type="ORF">HLUCCO17_09855</name>
</gene>
<feature type="binding site" evidence="6">
    <location>
        <position position="157"/>
    </location>
    <ligand>
        <name>Mg(2+)</name>
        <dbReference type="ChEBI" id="CHEBI:18420"/>
    </ligand>
</feature>
<dbReference type="EC" id="4.1.3.3" evidence="8"/>
<evidence type="ECO:0000256" key="4">
    <source>
        <dbReference type="ARBA" id="ARBA00022842"/>
    </source>
</evidence>
<dbReference type="STRING" id="1653334.GA0071312_0967"/>
<evidence type="ECO:0000256" key="3">
    <source>
        <dbReference type="ARBA" id="ARBA00022723"/>
    </source>
</evidence>
<evidence type="ECO:0000313" key="8">
    <source>
        <dbReference type="EMBL" id="KPQ10751.1"/>
    </source>
</evidence>
<keyword evidence="8" id="KW-0456">Lyase</keyword>
<dbReference type="EC" id="4.1.3.6" evidence="8"/>
<dbReference type="EMBL" id="LJSX01000013">
    <property type="protein sequence ID" value="KPQ10751.1"/>
    <property type="molecule type" value="Genomic_DNA"/>
</dbReference>
<keyword evidence="3 6" id="KW-0479">Metal-binding</keyword>
<evidence type="ECO:0000256" key="5">
    <source>
        <dbReference type="PIRSR" id="PIRSR015582-1"/>
    </source>
</evidence>
<dbReference type="SUPFAM" id="SSF51621">
    <property type="entry name" value="Phosphoenolpyruvate/pyruvate domain"/>
    <property type="match status" value="1"/>
</dbReference>
<evidence type="ECO:0000313" key="10">
    <source>
        <dbReference type="Proteomes" id="UP000050497"/>
    </source>
</evidence>
<proteinExistence type="inferred from homology"/>
<keyword evidence="4 6" id="KW-0460">Magnesium</keyword>
<organism evidence="8 10">
    <name type="scientific">Saliniramus fredricksonii</name>
    <dbReference type="NCBI Taxonomy" id="1653334"/>
    <lineage>
        <taxon>Bacteria</taxon>
        <taxon>Pseudomonadati</taxon>
        <taxon>Pseudomonadota</taxon>
        <taxon>Alphaproteobacteria</taxon>
        <taxon>Hyphomicrobiales</taxon>
        <taxon>Salinarimonadaceae</taxon>
        <taxon>Saliniramus</taxon>
    </lineage>
</organism>
<dbReference type="AlphaFoldDB" id="A0A0P8BMA9"/>
<accession>A0A0P8BMA9</accession>
<evidence type="ECO:0000256" key="2">
    <source>
        <dbReference type="ARBA" id="ARBA00005568"/>
    </source>
</evidence>
<evidence type="ECO:0000256" key="1">
    <source>
        <dbReference type="ARBA" id="ARBA00001946"/>
    </source>
</evidence>
<dbReference type="InterPro" id="IPR015813">
    <property type="entry name" value="Pyrv/PenolPyrv_kinase-like_dom"/>
</dbReference>
<comment type="cofactor">
    <cofactor evidence="1">
        <name>Mg(2+)</name>
        <dbReference type="ChEBI" id="CHEBI:18420"/>
    </cofactor>
</comment>
<reference evidence="9 11" key="2">
    <citation type="submission" date="2016-08" db="EMBL/GenBank/DDBJ databases">
        <authorList>
            <person name="Varghese N."/>
            <person name="Submissions Spin"/>
        </authorList>
    </citation>
    <scope>NUCLEOTIDE SEQUENCE [LARGE SCALE GENOMIC DNA]</scope>
    <source>
        <strain evidence="9 11">HL-109</strain>
    </source>
</reference>
<reference evidence="8 10" key="1">
    <citation type="submission" date="2015-09" db="EMBL/GenBank/DDBJ databases">
        <title>Identification and resolution of microdiversity through metagenomic sequencing of parallel consortia.</title>
        <authorList>
            <person name="Nelson W.C."/>
            <person name="Romine M.F."/>
            <person name="Lindemann S.R."/>
        </authorList>
    </citation>
    <scope>NUCLEOTIDE SEQUENCE [LARGE SCALE GENOMIC DNA]</scope>
    <source>
        <strain evidence="8">HL-109</strain>
    </source>
</reference>
<dbReference type="PIRSF" id="PIRSF015582">
    <property type="entry name" value="Cit_lyase_B"/>
    <property type="match status" value="1"/>
</dbReference>
<feature type="binding site" evidence="6">
    <location>
        <position position="126"/>
    </location>
    <ligand>
        <name>Mg(2+)</name>
        <dbReference type="ChEBI" id="CHEBI:18420"/>
    </ligand>
</feature>
<dbReference type="GO" id="GO:0008747">
    <property type="term" value="F:N-acetylneuraminate lyase activity"/>
    <property type="evidence" value="ECO:0007669"/>
    <property type="project" value="UniProtKB-EC"/>
</dbReference>
<evidence type="ECO:0000256" key="6">
    <source>
        <dbReference type="PIRSR" id="PIRSR015582-2"/>
    </source>
</evidence>
<protein>
    <submittedName>
        <fullName evidence="8">Citrate lyase subunit beta / citryl-CoA lyase</fullName>
        <ecNumber evidence="8">4.1.3.3</ecNumber>
        <ecNumber evidence="8">4.1.3.6</ecNumber>
    </submittedName>
</protein>